<dbReference type="InterPro" id="IPR048769">
    <property type="entry name" value="HepT-like_dom"/>
</dbReference>
<name>X1SFI5_9ZZZZ</name>
<proteinExistence type="predicted"/>
<accession>X1SFI5</accession>
<dbReference type="AlphaFoldDB" id="X1SFI5"/>
<organism evidence="3">
    <name type="scientific">marine sediment metagenome</name>
    <dbReference type="NCBI Taxonomy" id="412755"/>
    <lineage>
        <taxon>unclassified sequences</taxon>
        <taxon>metagenomes</taxon>
        <taxon>ecological metagenomes</taxon>
    </lineage>
</organism>
<feature type="domain" description="HepT-like" evidence="2">
    <location>
        <begin position="42"/>
        <end position="90"/>
    </location>
</feature>
<evidence type="ECO:0000259" key="2">
    <source>
        <dbReference type="Pfam" id="PF20797"/>
    </source>
</evidence>
<evidence type="ECO:0000256" key="1">
    <source>
        <dbReference type="SAM" id="Coils"/>
    </source>
</evidence>
<dbReference type="EMBL" id="BARW01004782">
    <property type="protein sequence ID" value="GAI66519.1"/>
    <property type="molecule type" value="Genomic_DNA"/>
</dbReference>
<dbReference type="Pfam" id="PF20797">
    <property type="entry name" value="HepT-like_2"/>
    <property type="match status" value="1"/>
</dbReference>
<sequence>MDKENLKKQIEIEIENLERLVKEMVEITDKIAGEPDFIETRAAGSILHDFYCGVEKIFERITISINNELPKGEDWHKELLLQMACPIEGISR</sequence>
<protein>
    <recommendedName>
        <fullName evidence="2">HepT-like domain-containing protein</fullName>
    </recommendedName>
</protein>
<feature type="non-terminal residue" evidence="3">
    <location>
        <position position="92"/>
    </location>
</feature>
<reference evidence="3" key="1">
    <citation type="journal article" date="2014" name="Front. Microbiol.">
        <title>High frequency of phylogenetically diverse reductive dehalogenase-homologous genes in deep subseafloor sedimentary metagenomes.</title>
        <authorList>
            <person name="Kawai M."/>
            <person name="Futagami T."/>
            <person name="Toyoda A."/>
            <person name="Takaki Y."/>
            <person name="Nishi S."/>
            <person name="Hori S."/>
            <person name="Arai W."/>
            <person name="Tsubouchi T."/>
            <person name="Morono Y."/>
            <person name="Uchiyama I."/>
            <person name="Ito T."/>
            <person name="Fujiyama A."/>
            <person name="Inagaki F."/>
            <person name="Takami H."/>
        </authorList>
    </citation>
    <scope>NUCLEOTIDE SEQUENCE</scope>
    <source>
        <strain evidence="3">Expedition CK06-06</strain>
    </source>
</reference>
<comment type="caution">
    <text evidence="3">The sequence shown here is derived from an EMBL/GenBank/DDBJ whole genome shotgun (WGS) entry which is preliminary data.</text>
</comment>
<evidence type="ECO:0000313" key="3">
    <source>
        <dbReference type="EMBL" id="GAI66519.1"/>
    </source>
</evidence>
<keyword evidence="1" id="KW-0175">Coiled coil</keyword>
<gene>
    <name evidence="3" type="ORF">S12H4_10917</name>
</gene>
<feature type="coiled-coil region" evidence="1">
    <location>
        <begin position="3"/>
        <end position="30"/>
    </location>
</feature>